<keyword evidence="9" id="KW-0325">Glycoprotein</keyword>
<dbReference type="Gene3D" id="3.20.20.80">
    <property type="entry name" value="Glycosidases"/>
    <property type="match status" value="1"/>
</dbReference>
<evidence type="ECO:0000256" key="11">
    <source>
        <dbReference type="ARBA" id="ARBA00023316"/>
    </source>
</evidence>
<evidence type="ECO:0000256" key="5">
    <source>
        <dbReference type="ARBA" id="ARBA00022801"/>
    </source>
</evidence>
<dbReference type="GO" id="GO:0004338">
    <property type="term" value="F:glucan exo-1,3-beta-glucosidase activity"/>
    <property type="evidence" value="ECO:0007669"/>
    <property type="project" value="UniProtKB-EC"/>
</dbReference>
<dbReference type="GO" id="GO:0009251">
    <property type="term" value="P:glucan catabolic process"/>
    <property type="evidence" value="ECO:0007669"/>
    <property type="project" value="TreeGrafter"/>
</dbReference>
<evidence type="ECO:0000256" key="14">
    <source>
        <dbReference type="ARBA" id="ARBA00038929"/>
    </source>
</evidence>
<keyword evidence="7 17" id="KW-1133">Transmembrane helix</keyword>
<evidence type="ECO:0000259" key="18">
    <source>
        <dbReference type="Pfam" id="PF00150"/>
    </source>
</evidence>
<evidence type="ECO:0000313" key="21">
    <source>
        <dbReference type="Proteomes" id="UP000332933"/>
    </source>
</evidence>
<name>A0A485LLD6_9STRA</name>
<dbReference type="PANTHER" id="PTHR31297:SF34">
    <property type="entry name" value="GLUCAN 1,3-BETA-GLUCOSIDASE 2"/>
    <property type="match status" value="1"/>
</dbReference>
<keyword evidence="10 16" id="KW-0326">Glycosidase</keyword>
<reference evidence="19" key="2">
    <citation type="submission" date="2019-06" db="EMBL/GenBank/DDBJ databases">
        <title>Genomics analysis of Aphanomyces spp. identifies a new class of oomycete effector associated with host adaptation.</title>
        <authorList>
            <person name="Gaulin E."/>
        </authorList>
    </citation>
    <scope>NUCLEOTIDE SEQUENCE</scope>
    <source>
        <strain evidence="19">CBS 578.67</strain>
    </source>
</reference>
<dbReference type="InterPro" id="IPR050386">
    <property type="entry name" value="Glycosyl_hydrolase_5"/>
</dbReference>
<dbReference type="GO" id="GO:0005886">
    <property type="term" value="C:plasma membrane"/>
    <property type="evidence" value="ECO:0007669"/>
    <property type="project" value="UniProtKB-SubCell"/>
</dbReference>
<evidence type="ECO:0000256" key="13">
    <source>
        <dbReference type="ARBA" id="ARBA00037126"/>
    </source>
</evidence>
<dbReference type="EMBL" id="VJMH01007216">
    <property type="protein sequence ID" value="KAF0685185.1"/>
    <property type="molecule type" value="Genomic_DNA"/>
</dbReference>
<dbReference type="PROSITE" id="PS00659">
    <property type="entry name" value="GLYCOSYL_HYDROL_F5"/>
    <property type="match status" value="1"/>
</dbReference>
<evidence type="ECO:0000256" key="8">
    <source>
        <dbReference type="ARBA" id="ARBA00023136"/>
    </source>
</evidence>
<dbReference type="GO" id="GO:0009986">
    <property type="term" value="C:cell surface"/>
    <property type="evidence" value="ECO:0007669"/>
    <property type="project" value="TreeGrafter"/>
</dbReference>
<keyword evidence="8 17" id="KW-0472">Membrane</keyword>
<dbReference type="EC" id="3.2.1.58" evidence="14"/>
<evidence type="ECO:0000313" key="20">
    <source>
        <dbReference type="EMBL" id="VFT99537.1"/>
    </source>
</evidence>
<dbReference type="InterPro" id="IPR018087">
    <property type="entry name" value="Glyco_hydro_5_CS"/>
</dbReference>
<keyword evidence="21" id="KW-1185">Reference proteome</keyword>
<proteinExistence type="inferred from homology"/>
<dbReference type="InterPro" id="IPR017853">
    <property type="entry name" value="GH"/>
</dbReference>
<gene>
    <name evidence="20" type="primary">Aste57867_22887</name>
    <name evidence="19" type="ORF">As57867_022816</name>
    <name evidence="20" type="ORF">ASTE57867_22887</name>
</gene>
<keyword evidence="11" id="KW-0961">Cell wall biogenesis/degradation</keyword>
<evidence type="ECO:0000313" key="19">
    <source>
        <dbReference type="EMBL" id="KAF0685185.1"/>
    </source>
</evidence>
<evidence type="ECO:0000256" key="7">
    <source>
        <dbReference type="ARBA" id="ARBA00022989"/>
    </source>
</evidence>
<dbReference type="EMBL" id="CAADRA010007242">
    <property type="protein sequence ID" value="VFT99537.1"/>
    <property type="molecule type" value="Genomic_DNA"/>
</dbReference>
<evidence type="ECO:0000256" key="4">
    <source>
        <dbReference type="ARBA" id="ARBA00022692"/>
    </source>
</evidence>
<comment type="similarity">
    <text evidence="2 16">Belongs to the glycosyl hydrolase 5 (cellulase A) family.</text>
</comment>
<keyword evidence="3" id="KW-1003">Cell membrane</keyword>
<keyword evidence="5 16" id="KW-0378">Hydrolase</keyword>
<evidence type="ECO:0000256" key="9">
    <source>
        <dbReference type="ARBA" id="ARBA00023180"/>
    </source>
</evidence>
<dbReference type="GO" id="GO:0071555">
    <property type="term" value="P:cell wall organization"/>
    <property type="evidence" value="ECO:0007669"/>
    <property type="project" value="UniProtKB-KW"/>
</dbReference>
<comment type="subcellular location">
    <subcellularLocation>
        <location evidence="1">Cell membrane</location>
        <topology evidence="1">Single-pass type II membrane protein</topology>
    </subcellularLocation>
</comment>
<dbReference type="GO" id="GO:0005576">
    <property type="term" value="C:extracellular region"/>
    <property type="evidence" value="ECO:0007669"/>
    <property type="project" value="TreeGrafter"/>
</dbReference>
<dbReference type="InterPro" id="IPR001547">
    <property type="entry name" value="Glyco_hydro_5"/>
</dbReference>
<comment type="function">
    <text evidence="13">Glucosidase involved in the degradation of cellulosic biomass. Active on lichenan.</text>
</comment>
<reference evidence="20 21" key="1">
    <citation type="submission" date="2019-03" db="EMBL/GenBank/DDBJ databases">
        <authorList>
            <person name="Gaulin E."/>
            <person name="Dumas B."/>
        </authorList>
    </citation>
    <scope>NUCLEOTIDE SEQUENCE [LARGE SCALE GENOMIC DNA]</scope>
    <source>
        <strain evidence="20">CBS 568.67</strain>
    </source>
</reference>
<evidence type="ECO:0000256" key="12">
    <source>
        <dbReference type="ARBA" id="ARBA00036824"/>
    </source>
</evidence>
<evidence type="ECO:0000256" key="1">
    <source>
        <dbReference type="ARBA" id="ARBA00004401"/>
    </source>
</evidence>
<keyword evidence="4 17" id="KW-0812">Transmembrane</keyword>
<accession>A0A485LLD6</accession>
<comment type="catalytic activity">
    <reaction evidence="12">
        <text>Successive hydrolysis of beta-D-glucose units from the non-reducing ends of (1-&gt;3)-beta-D-glucans, releasing alpha-glucose.</text>
        <dbReference type="EC" id="3.2.1.58"/>
    </reaction>
</comment>
<keyword evidence="6" id="KW-0735">Signal-anchor</keyword>
<dbReference type="Pfam" id="PF00150">
    <property type="entry name" value="Cellulase"/>
    <property type="match status" value="1"/>
</dbReference>
<evidence type="ECO:0000256" key="10">
    <source>
        <dbReference type="ARBA" id="ARBA00023295"/>
    </source>
</evidence>
<sequence>MKHDPSLEPPAQKVGQATVIFRRTVWFLFPIAFVVGAVILLNISQRPTPPNYHMTFAIQGNRTKVMGVNLAGWLVLDKNAYPKSDLLSGAPTDVKSEYDLVSWYNKTNKKSDMVAKFDKHRASWITEDDIKAIVAAKLNTVRVPIGWWITDKPTPGLSPSEKVYPEVQANYGLFAPGAATYLDTLVKVWAKTYNISVLIDITSAYGGQSQDPSASNFGKYDIKLIMVSYNSTQDLVKFLVNRYKDDDGFLGIGLLNEPDLPILDREREALNYYRDTYSWVRNATKRPILTTMSALNQQHAGGSMQITDSDFSMQTFSIWPEAPSTVVGHWQEWHKIMKADSSFTNMDDGLAMLKNDITGWKGEPLFIGAWNGVKYGNNSVSDPASVKKMLDVVNLAPKGWVFHNWKSDASGWSLKDMLAQGVQVAP</sequence>
<dbReference type="AlphaFoldDB" id="A0A485LLD6"/>
<feature type="domain" description="Glycoside hydrolase family 5" evidence="18">
    <location>
        <begin position="124"/>
        <end position="407"/>
    </location>
</feature>
<evidence type="ECO:0000256" key="6">
    <source>
        <dbReference type="ARBA" id="ARBA00022968"/>
    </source>
</evidence>
<dbReference type="OrthoDB" id="62120at2759"/>
<evidence type="ECO:0000256" key="3">
    <source>
        <dbReference type="ARBA" id="ARBA00022475"/>
    </source>
</evidence>
<evidence type="ECO:0000256" key="16">
    <source>
        <dbReference type="RuleBase" id="RU361153"/>
    </source>
</evidence>
<evidence type="ECO:0000256" key="15">
    <source>
        <dbReference type="ARBA" id="ARBA00041260"/>
    </source>
</evidence>
<feature type="transmembrane region" description="Helical" evidence="17">
    <location>
        <begin position="25"/>
        <end position="44"/>
    </location>
</feature>
<dbReference type="SUPFAM" id="SSF51445">
    <property type="entry name" value="(Trans)glycosidases"/>
    <property type="match status" value="1"/>
</dbReference>
<organism evidence="20 21">
    <name type="scientific">Aphanomyces stellatus</name>
    <dbReference type="NCBI Taxonomy" id="120398"/>
    <lineage>
        <taxon>Eukaryota</taxon>
        <taxon>Sar</taxon>
        <taxon>Stramenopiles</taxon>
        <taxon>Oomycota</taxon>
        <taxon>Saprolegniomycetes</taxon>
        <taxon>Saprolegniales</taxon>
        <taxon>Verrucalvaceae</taxon>
        <taxon>Aphanomyces</taxon>
    </lineage>
</organism>
<dbReference type="PANTHER" id="PTHR31297">
    <property type="entry name" value="GLUCAN ENDO-1,6-BETA-GLUCOSIDASE B"/>
    <property type="match status" value="1"/>
</dbReference>
<dbReference type="Proteomes" id="UP000332933">
    <property type="component" value="Unassembled WGS sequence"/>
</dbReference>
<evidence type="ECO:0000256" key="2">
    <source>
        <dbReference type="ARBA" id="ARBA00005641"/>
    </source>
</evidence>
<protein>
    <recommendedName>
        <fullName evidence="14">glucan 1,3-beta-glucosidase</fullName>
        <ecNumber evidence="14">3.2.1.58</ecNumber>
    </recommendedName>
    <alternativeName>
        <fullName evidence="15">Exo-1,3-beta-glucanase D</fullName>
    </alternativeName>
</protein>
<evidence type="ECO:0000256" key="17">
    <source>
        <dbReference type="SAM" id="Phobius"/>
    </source>
</evidence>